<dbReference type="Proteomes" id="UP000274756">
    <property type="component" value="Unassembled WGS sequence"/>
</dbReference>
<accession>A0A0N4UQI9</accession>
<reference evidence="14 16" key="2">
    <citation type="submission" date="2018-11" db="EMBL/GenBank/DDBJ databases">
        <authorList>
            <consortium name="Pathogen Informatics"/>
        </authorList>
    </citation>
    <scope>NUCLEOTIDE SEQUENCE [LARGE SCALE GENOMIC DNA]</scope>
</reference>
<dbReference type="InterPro" id="IPR041591">
    <property type="entry name" value="OCRE"/>
</dbReference>
<sequence length="875" mass="97261">MIVRMMDADTLRDIQGRVRDQGRGQDHIREAGREQDQEVHVEIDIVLLNHYGRWSRSSSSGRGPGSRSPRRHRDHSPLDSAERQYRESGEFSSAIPYLQSRSMPSSRYSPPSIVYGQPHYKIVMKMLPQGVQRDALMAQIARQGFHVKDIRIIHKSPDRCFGFVEFADVSSAQAWMEFNKGTLVLRDGRQIKLEYSRYDSLDGRSNSAGGAGDWMCAKCTIKNFKNRGSCFKCNLTRNESDGLTRKGYAAIGVAKCDTLLLREIPLKCTESKIEAELGRVSSLEVLRVHIAESGMYAYVQMRSADDAERLMLTFNKIPLLIDGCTIMVTYSRLPLNTVLSTSLLNDSYQKASDRINQLSAFRPTAGSSGQCGVEAAQLAIAKAALIRQITNSMTPADAYQVPHLSTVLAATQEANFVVTDHFRDELSSQNFVCVDDITDPNSTHNTSSTVQGPTELGEVETPWGIFKKYPTPNPTLYQFESSSGLYYDPATKLYYDSNSQYYWNAGSQQWNSWNATYQTYIPCDSINNNLSSVKAEPMTVQDKEVGTQINDKMPSIEQEKAKEAEKKEPQKSAKDIAREMAKWAKRQSKVLLAVKAPAKLENVSPLVSGSSKPKSLDAIESTADLTFKMLEKASNPFGSGSDEEEEEANIPPKVSTVGIYRSALNSISVHAIKSNVVSSSVTEESIDIKKTNNEESESFVDTERKFCNLCKRKFGSVEVLMKHIRMSDLHKKNLEALQKANDVSLIDTATTSFSTGQGKQQYRDRAKERRNMFGLDPSGFTFESSDADIIDYAVRSQDVPIDQSNIGNRLLKSMGWIEGSGIGKNNQGILNPISTERRVEGAGLGAAGSKVLHGANASRKERAHSAMLNRFQELS</sequence>
<evidence type="ECO:0000256" key="7">
    <source>
        <dbReference type="ARBA" id="ARBA00023242"/>
    </source>
</evidence>
<evidence type="ECO:0000256" key="10">
    <source>
        <dbReference type="SAM" id="MobiDB-lite"/>
    </source>
</evidence>
<evidence type="ECO:0000256" key="1">
    <source>
        <dbReference type="ARBA" id="ARBA00004123"/>
    </source>
</evidence>
<dbReference type="WBParaSite" id="DME_0001027801-mRNA-1">
    <property type="protein sequence ID" value="DME_0001027801-mRNA-1"/>
    <property type="gene ID" value="DME_0001027801"/>
</dbReference>
<evidence type="ECO:0000256" key="2">
    <source>
        <dbReference type="ARBA" id="ARBA00022723"/>
    </source>
</evidence>
<dbReference type="InterPro" id="IPR035979">
    <property type="entry name" value="RBD_domain_sf"/>
</dbReference>
<keyword evidence="16" id="KW-1185">Reference proteome</keyword>
<keyword evidence="3" id="KW-0677">Repeat</keyword>
<dbReference type="EMBL" id="UYYG01000184">
    <property type="protein sequence ID" value="VDN53801.1"/>
    <property type="molecule type" value="Genomic_DNA"/>
</dbReference>
<feature type="domain" description="RanBP2-type" evidence="13">
    <location>
        <begin position="210"/>
        <end position="239"/>
    </location>
</feature>
<feature type="domain" description="G-patch" evidence="12">
    <location>
        <begin position="803"/>
        <end position="849"/>
    </location>
</feature>
<dbReference type="InterPro" id="IPR012677">
    <property type="entry name" value="Nucleotide-bd_a/b_plait_sf"/>
</dbReference>
<dbReference type="InterPro" id="IPR000504">
    <property type="entry name" value="RRM_dom"/>
</dbReference>
<dbReference type="PROSITE" id="PS50174">
    <property type="entry name" value="G_PATCH"/>
    <property type="match status" value="1"/>
</dbReference>
<dbReference type="Pfam" id="PF01585">
    <property type="entry name" value="G-patch"/>
    <property type="match status" value="1"/>
</dbReference>
<dbReference type="GO" id="GO:0000398">
    <property type="term" value="P:mRNA splicing, via spliceosome"/>
    <property type="evidence" value="ECO:0007669"/>
    <property type="project" value="TreeGrafter"/>
</dbReference>
<dbReference type="SMART" id="SM00360">
    <property type="entry name" value="RRM"/>
    <property type="match status" value="2"/>
</dbReference>
<keyword evidence="5" id="KW-0862">Zinc</keyword>
<protein>
    <submittedName>
        <fullName evidence="17">G-patch domain-containing protein</fullName>
    </submittedName>
</protein>
<dbReference type="SUPFAM" id="SSF54928">
    <property type="entry name" value="RNA-binding domain, RBD"/>
    <property type="match status" value="2"/>
</dbReference>
<dbReference type="Proteomes" id="UP000038040">
    <property type="component" value="Unplaced"/>
</dbReference>
<dbReference type="PANTHER" id="PTHR13948">
    <property type="entry name" value="RNA-BINDING PROTEIN"/>
    <property type="match status" value="1"/>
</dbReference>
<evidence type="ECO:0000256" key="4">
    <source>
        <dbReference type="ARBA" id="ARBA00022771"/>
    </source>
</evidence>
<dbReference type="OrthoDB" id="29221at2759"/>
<evidence type="ECO:0000313" key="16">
    <source>
        <dbReference type="Proteomes" id="UP000274756"/>
    </source>
</evidence>
<evidence type="ECO:0000256" key="3">
    <source>
        <dbReference type="ARBA" id="ARBA00022737"/>
    </source>
</evidence>
<feature type="domain" description="RRM" evidence="11">
    <location>
        <begin position="120"/>
        <end position="198"/>
    </location>
</feature>
<dbReference type="GO" id="GO:0005634">
    <property type="term" value="C:nucleus"/>
    <property type="evidence" value="ECO:0007669"/>
    <property type="project" value="UniProtKB-SubCell"/>
</dbReference>
<evidence type="ECO:0000259" key="11">
    <source>
        <dbReference type="PROSITE" id="PS50102"/>
    </source>
</evidence>
<dbReference type="PROSITE" id="PS01358">
    <property type="entry name" value="ZF_RANBP2_1"/>
    <property type="match status" value="1"/>
</dbReference>
<dbReference type="AlphaFoldDB" id="A0A0N4UQI9"/>
<dbReference type="PROSITE" id="PS50199">
    <property type="entry name" value="ZF_RANBP2_2"/>
    <property type="match status" value="1"/>
</dbReference>
<dbReference type="PANTHER" id="PTHR13948:SF3">
    <property type="entry name" value="FI21118P1"/>
    <property type="match status" value="1"/>
</dbReference>
<organism evidence="15 17">
    <name type="scientific">Dracunculus medinensis</name>
    <name type="common">Guinea worm</name>
    <dbReference type="NCBI Taxonomy" id="318479"/>
    <lineage>
        <taxon>Eukaryota</taxon>
        <taxon>Metazoa</taxon>
        <taxon>Ecdysozoa</taxon>
        <taxon>Nematoda</taxon>
        <taxon>Chromadorea</taxon>
        <taxon>Rhabditida</taxon>
        <taxon>Spirurina</taxon>
        <taxon>Dracunculoidea</taxon>
        <taxon>Dracunculidae</taxon>
        <taxon>Dracunculus</taxon>
    </lineage>
</organism>
<evidence type="ECO:0000256" key="8">
    <source>
        <dbReference type="PROSITE-ProRule" id="PRU00176"/>
    </source>
</evidence>
<dbReference type="SMART" id="SM00547">
    <property type="entry name" value="ZnF_RBZ"/>
    <property type="match status" value="1"/>
</dbReference>
<dbReference type="GO" id="GO:0008270">
    <property type="term" value="F:zinc ion binding"/>
    <property type="evidence" value="ECO:0007669"/>
    <property type="project" value="UniProtKB-KW"/>
</dbReference>
<reference evidence="17" key="1">
    <citation type="submission" date="2017-02" db="UniProtKB">
        <authorList>
            <consortium name="WormBaseParasite"/>
        </authorList>
    </citation>
    <scope>IDENTIFICATION</scope>
</reference>
<gene>
    <name evidence="14" type="ORF">DME_LOCUS3774</name>
</gene>
<feature type="domain" description="RRM" evidence="11">
    <location>
        <begin position="257"/>
        <end position="333"/>
    </location>
</feature>
<dbReference type="CDD" id="cd16162">
    <property type="entry name" value="OCRE_RBM5_like"/>
    <property type="match status" value="1"/>
</dbReference>
<dbReference type="InterPro" id="IPR000467">
    <property type="entry name" value="G_patch_dom"/>
</dbReference>
<evidence type="ECO:0000256" key="9">
    <source>
        <dbReference type="PROSITE-ProRule" id="PRU00322"/>
    </source>
</evidence>
<feature type="compositionally biased region" description="Basic and acidic residues" evidence="10">
    <location>
        <begin position="75"/>
        <end position="89"/>
    </location>
</feature>
<evidence type="ECO:0000259" key="13">
    <source>
        <dbReference type="PROSITE" id="PS50199"/>
    </source>
</evidence>
<dbReference type="SMART" id="SM00443">
    <property type="entry name" value="G_patch"/>
    <property type="match status" value="1"/>
</dbReference>
<feature type="region of interest" description="Disordered" evidence="10">
    <location>
        <begin position="55"/>
        <end position="90"/>
    </location>
</feature>
<keyword evidence="2" id="KW-0479">Metal-binding</keyword>
<keyword evidence="7" id="KW-0539">Nucleus</keyword>
<dbReference type="InterPro" id="IPR001876">
    <property type="entry name" value="Znf_RanBP2"/>
</dbReference>
<evidence type="ECO:0000313" key="17">
    <source>
        <dbReference type="WBParaSite" id="DME_0001027801-mRNA-1"/>
    </source>
</evidence>
<evidence type="ECO:0000313" key="15">
    <source>
        <dbReference type="Proteomes" id="UP000038040"/>
    </source>
</evidence>
<dbReference type="Gene3D" id="3.30.70.330">
    <property type="match status" value="2"/>
</dbReference>
<dbReference type="InterPro" id="IPR036443">
    <property type="entry name" value="Znf_RanBP2_sf"/>
</dbReference>
<keyword evidence="4 9" id="KW-0863">Zinc-finger</keyword>
<dbReference type="Gene3D" id="4.10.1060.10">
    <property type="entry name" value="Zinc finger, RanBP2-type"/>
    <property type="match status" value="1"/>
</dbReference>
<keyword evidence="6 8" id="KW-0694">RNA-binding</keyword>
<dbReference type="PROSITE" id="PS50102">
    <property type="entry name" value="RRM"/>
    <property type="match status" value="2"/>
</dbReference>
<proteinExistence type="predicted"/>
<dbReference type="Pfam" id="PF17780">
    <property type="entry name" value="OCRE"/>
    <property type="match status" value="1"/>
</dbReference>
<dbReference type="STRING" id="318479.A0A0N4UQI9"/>
<evidence type="ECO:0000313" key="14">
    <source>
        <dbReference type="EMBL" id="VDN53801.1"/>
    </source>
</evidence>
<feature type="compositionally biased region" description="Low complexity" evidence="10">
    <location>
        <begin position="55"/>
        <end position="67"/>
    </location>
</feature>
<evidence type="ECO:0000259" key="12">
    <source>
        <dbReference type="PROSITE" id="PS50174"/>
    </source>
</evidence>
<evidence type="ECO:0000256" key="6">
    <source>
        <dbReference type="ARBA" id="ARBA00022884"/>
    </source>
</evidence>
<evidence type="ECO:0000256" key="5">
    <source>
        <dbReference type="ARBA" id="ARBA00022833"/>
    </source>
</evidence>
<dbReference type="GO" id="GO:0003723">
    <property type="term" value="F:RNA binding"/>
    <property type="evidence" value="ECO:0007669"/>
    <property type="project" value="UniProtKB-UniRule"/>
</dbReference>
<dbReference type="SUPFAM" id="SSF90209">
    <property type="entry name" value="Ran binding protein zinc finger-like"/>
    <property type="match status" value="1"/>
</dbReference>
<comment type="subcellular location">
    <subcellularLocation>
        <location evidence="1">Nucleus</location>
    </subcellularLocation>
</comment>
<name>A0A0N4UQI9_DRAME</name>